<dbReference type="Proteomes" id="UP001152607">
    <property type="component" value="Unassembled WGS sequence"/>
</dbReference>
<accession>A0A9W4UQZ9</accession>
<dbReference type="AlphaFoldDB" id="A0A9W4UQZ9"/>
<keyword evidence="5" id="KW-1185">Reference proteome</keyword>
<feature type="signal peptide" evidence="2">
    <location>
        <begin position="1"/>
        <end position="26"/>
    </location>
</feature>
<evidence type="ECO:0000259" key="3">
    <source>
        <dbReference type="PROSITE" id="PS50280"/>
    </source>
</evidence>
<comment type="caution">
    <text evidence="4">The sequence shown here is derived from an EMBL/GenBank/DDBJ whole genome shotgun (WGS) entry which is preliminary data.</text>
</comment>
<dbReference type="SUPFAM" id="SSF82199">
    <property type="entry name" value="SET domain"/>
    <property type="match status" value="1"/>
</dbReference>
<dbReference type="Pfam" id="PF00856">
    <property type="entry name" value="SET"/>
    <property type="match status" value="1"/>
</dbReference>
<dbReference type="PROSITE" id="PS50280">
    <property type="entry name" value="SET"/>
    <property type="match status" value="1"/>
</dbReference>
<dbReference type="PANTHER" id="PTHR47332">
    <property type="entry name" value="SET DOMAIN-CONTAINING PROTEIN 5"/>
    <property type="match status" value="1"/>
</dbReference>
<proteinExistence type="predicted"/>
<dbReference type="PANTHER" id="PTHR47332:SF6">
    <property type="entry name" value="SET DOMAIN-CONTAINING PROTEIN"/>
    <property type="match status" value="1"/>
</dbReference>
<evidence type="ECO:0000256" key="1">
    <source>
        <dbReference type="SAM" id="MobiDB-lite"/>
    </source>
</evidence>
<feature type="compositionally biased region" description="Basic and acidic residues" evidence="1">
    <location>
        <begin position="431"/>
        <end position="443"/>
    </location>
</feature>
<feature type="region of interest" description="Disordered" evidence="1">
    <location>
        <begin position="421"/>
        <end position="443"/>
    </location>
</feature>
<organism evidence="4 5">
    <name type="scientific">Periconia digitata</name>
    <dbReference type="NCBI Taxonomy" id="1303443"/>
    <lineage>
        <taxon>Eukaryota</taxon>
        <taxon>Fungi</taxon>
        <taxon>Dikarya</taxon>
        <taxon>Ascomycota</taxon>
        <taxon>Pezizomycotina</taxon>
        <taxon>Dothideomycetes</taxon>
        <taxon>Pleosporomycetidae</taxon>
        <taxon>Pleosporales</taxon>
        <taxon>Massarineae</taxon>
        <taxon>Periconiaceae</taxon>
        <taxon>Periconia</taxon>
    </lineage>
</organism>
<dbReference type="InterPro" id="IPR046341">
    <property type="entry name" value="SET_dom_sf"/>
</dbReference>
<evidence type="ECO:0000313" key="5">
    <source>
        <dbReference type="Proteomes" id="UP001152607"/>
    </source>
</evidence>
<dbReference type="Gene3D" id="2.170.270.10">
    <property type="entry name" value="SET domain"/>
    <property type="match status" value="1"/>
</dbReference>
<keyword evidence="2" id="KW-0732">Signal</keyword>
<dbReference type="EMBL" id="CAOQHR010000011">
    <property type="protein sequence ID" value="CAI6341393.1"/>
    <property type="molecule type" value="Genomic_DNA"/>
</dbReference>
<feature type="domain" description="SET" evidence="3">
    <location>
        <begin position="121"/>
        <end position="277"/>
    </location>
</feature>
<protein>
    <recommendedName>
        <fullName evidence="3">SET domain-containing protein</fullName>
    </recommendedName>
</protein>
<feature type="chain" id="PRO_5040817842" description="SET domain-containing protein" evidence="2">
    <location>
        <begin position="27"/>
        <end position="443"/>
    </location>
</feature>
<name>A0A9W4UQZ9_9PLEO</name>
<evidence type="ECO:0000313" key="4">
    <source>
        <dbReference type="EMBL" id="CAI6341393.1"/>
    </source>
</evidence>
<dbReference type="SMART" id="SM00317">
    <property type="entry name" value="SET"/>
    <property type="match status" value="1"/>
</dbReference>
<dbReference type="InterPro" id="IPR053185">
    <property type="entry name" value="SET_domain_protein"/>
</dbReference>
<evidence type="ECO:0000256" key="2">
    <source>
        <dbReference type="SAM" id="SignalP"/>
    </source>
</evidence>
<sequence>MSAEHPQLVRSIRLLAHLLLALPTAALFPTGISPTIQDPLTNPPRTFCPVAQDGATSNTFPWTVTPTCFKGVLPNEKEDHGHVGIHEQFCVFTNSFFRGNRGISLVTMPEVAAELPYASFEPFELSISSATPFLQTHVEGKGEGLIATKEIGEGDSLMLKSPVLFVHKDVLKTPCRHRRHVLLEKAVEQLPEKTKQALKPLSRVGDEYEVEDMININAMNAEAWEGSGHLIVVPEAARINHACRPNAYYRFDDTALNLDVFAMTNIKAGEELTFSYGFSHLPHDSRMEALQAAWGFTCTCPLCTANSTSQSTSNARLQQISEIKSVLPTSPSSMPQLLGLLPDLISLLEAEDLIRELPMYEEIMAYTWSSFGIEDRARMWAGRAAKHWSIVAGMESWEVKRMRDMERDVRGHGTWLGWDGEDPWEGVGKGHPWDEHEKHDHGH</sequence>
<dbReference type="CDD" id="cd20071">
    <property type="entry name" value="SET_SMYD"/>
    <property type="match status" value="1"/>
</dbReference>
<reference evidence="4" key="1">
    <citation type="submission" date="2023-01" db="EMBL/GenBank/DDBJ databases">
        <authorList>
            <person name="Van Ghelder C."/>
            <person name="Rancurel C."/>
        </authorList>
    </citation>
    <scope>NUCLEOTIDE SEQUENCE</scope>
    <source>
        <strain evidence="4">CNCM I-4278</strain>
    </source>
</reference>
<dbReference type="OrthoDB" id="1028014at2759"/>
<gene>
    <name evidence="4" type="ORF">PDIGIT_LOCUS14590</name>
</gene>
<dbReference type="InterPro" id="IPR001214">
    <property type="entry name" value="SET_dom"/>
</dbReference>